<dbReference type="Pfam" id="PF05140">
    <property type="entry name" value="ResB"/>
    <property type="match status" value="1"/>
</dbReference>
<feature type="transmembrane region" description="Helical" evidence="6">
    <location>
        <begin position="76"/>
        <end position="96"/>
    </location>
</feature>
<gene>
    <name evidence="8" type="ORF">MNBD_DELTA02-1202</name>
</gene>
<keyword evidence="3" id="KW-0201">Cytochrome c-type biogenesis</keyword>
<evidence type="ECO:0000256" key="6">
    <source>
        <dbReference type="SAM" id="Phobius"/>
    </source>
</evidence>
<organism evidence="8">
    <name type="scientific">hydrothermal vent metagenome</name>
    <dbReference type="NCBI Taxonomy" id="652676"/>
    <lineage>
        <taxon>unclassified sequences</taxon>
        <taxon>metagenomes</taxon>
        <taxon>ecological metagenomes</taxon>
    </lineage>
</organism>
<dbReference type="AlphaFoldDB" id="A0A3B0VU64"/>
<evidence type="ECO:0000313" key="8">
    <source>
        <dbReference type="EMBL" id="VAW35816.1"/>
    </source>
</evidence>
<keyword evidence="2 6" id="KW-0812">Transmembrane</keyword>
<evidence type="ECO:0000259" key="7">
    <source>
        <dbReference type="Pfam" id="PF05140"/>
    </source>
</evidence>
<feature type="transmembrane region" description="Helical" evidence="6">
    <location>
        <begin position="174"/>
        <end position="194"/>
    </location>
</feature>
<accession>A0A3B0VU64</accession>
<keyword evidence="4 6" id="KW-1133">Transmembrane helix</keyword>
<protein>
    <recommendedName>
        <fullName evidence="7">ResB-like domain-containing protein</fullName>
    </recommendedName>
</protein>
<evidence type="ECO:0000256" key="1">
    <source>
        <dbReference type="ARBA" id="ARBA00004141"/>
    </source>
</evidence>
<name>A0A3B0VU64_9ZZZZ</name>
<dbReference type="PANTHER" id="PTHR31566">
    <property type="entry name" value="CYTOCHROME C BIOGENESIS PROTEIN CCS1, CHLOROPLASTIC"/>
    <property type="match status" value="1"/>
</dbReference>
<keyword evidence="5 6" id="KW-0472">Membrane</keyword>
<feature type="transmembrane region" description="Helical" evidence="6">
    <location>
        <begin position="21"/>
        <end position="42"/>
    </location>
</feature>
<evidence type="ECO:0000256" key="4">
    <source>
        <dbReference type="ARBA" id="ARBA00022989"/>
    </source>
</evidence>
<feature type="transmembrane region" description="Helical" evidence="6">
    <location>
        <begin position="399"/>
        <end position="419"/>
    </location>
</feature>
<feature type="domain" description="ResB-like" evidence="7">
    <location>
        <begin position="22"/>
        <end position="452"/>
    </location>
</feature>
<evidence type="ECO:0000256" key="5">
    <source>
        <dbReference type="ARBA" id="ARBA00023136"/>
    </source>
</evidence>
<dbReference type="GO" id="GO:0017004">
    <property type="term" value="P:cytochrome complex assembly"/>
    <property type="evidence" value="ECO:0007669"/>
    <property type="project" value="UniProtKB-KW"/>
</dbReference>
<proteinExistence type="predicted"/>
<sequence length="471" mass="53471">MTDKKAAKSGAASAVWKFLASVKLTIFILISLAAVSIIGTVVEQNKPIETYYQAYGQKWAEIITLLKFDSMYNSEWFTVMMLVLLVNIVACTYERFPPKWRSLLKKDKSFNPSMIGRLSTRRSFTLGKNAADTKSYLLGVLKKKRYKYQEFSSADGELCIFAWKGLVGRFGSDITHVSLFVIITGAIIGSYWGYKDFRPVIVGETIRVPDVDFHLRLDKFWMEYYESGQVKQYNSLLTVVEDGKDVLQKHIWVNEPLFYKGVRFYQSSYGTAWNMVEEIEVSLKNIKTNTLSELVNIKWGGSAEMPGTKYVARLSGYVSDFAFDEESRTVYSKSGDVKNPAVQIDVYEDGKLIARPWLFYNFPGLIQAIPKTDYDIVLRGFKNLPYSGLSITKDPGTNIVWIGTGIMGLGFYLAFFVFYKRIMICIKPGSDAEVSMAGVINKNQLGFEKEFRTLVEDITGISEEEDDDEGF</sequence>
<dbReference type="GO" id="GO:0016020">
    <property type="term" value="C:membrane"/>
    <property type="evidence" value="ECO:0007669"/>
    <property type="project" value="UniProtKB-SubCell"/>
</dbReference>
<reference evidence="8" key="1">
    <citation type="submission" date="2018-06" db="EMBL/GenBank/DDBJ databases">
        <authorList>
            <person name="Zhirakovskaya E."/>
        </authorList>
    </citation>
    <scope>NUCLEOTIDE SEQUENCE</scope>
</reference>
<comment type="subcellular location">
    <subcellularLocation>
        <location evidence="1">Membrane</location>
        <topology evidence="1">Multi-pass membrane protein</topology>
    </subcellularLocation>
</comment>
<dbReference type="InterPro" id="IPR007816">
    <property type="entry name" value="ResB-like_domain"/>
</dbReference>
<dbReference type="PANTHER" id="PTHR31566:SF0">
    <property type="entry name" value="CYTOCHROME C BIOGENESIS PROTEIN CCS1, CHLOROPLASTIC"/>
    <property type="match status" value="1"/>
</dbReference>
<evidence type="ECO:0000256" key="3">
    <source>
        <dbReference type="ARBA" id="ARBA00022748"/>
    </source>
</evidence>
<evidence type="ECO:0000256" key="2">
    <source>
        <dbReference type="ARBA" id="ARBA00022692"/>
    </source>
</evidence>
<dbReference type="EMBL" id="UOEZ01000033">
    <property type="protein sequence ID" value="VAW35816.1"/>
    <property type="molecule type" value="Genomic_DNA"/>
</dbReference>
<dbReference type="InterPro" id="IPR023494">
    <property type="entry name" value="Cyt_c_bgen_Ccs1/CcsB/ResB"/>
</dbReference>